<protein>
    <submittedName>
        <fullName evidence="3">Mannose-6-phosphate isomerase/mannose-1-phosphate guanylyl transferase</fullName>
        <ecNumber evidence="3">2.7.7.22</ecNumber>
    </submittedName>
</protein>
<dbReference type="InterPro" id="IPR011051">
    <property type="entry name" value="RmlC_Cupin_sf"/>
</dbReference>
<dbReference type="GO" id="GO:0005976">
    <property type="term" value="P:polysaccharide metabolic process"/>
    <property type="evidence" value="ECO:0007669"/>
    <property type="project" value="InterPro"/>
</dbReference>
<dbReference type="HOGENOM" id="CLU_035527_1_0_9"/>
<gene>
    <name evidence="3" type="ordered locus">bpr_I0150</name>
</gene>
<dbReference type="GO" id="GO:0009298">
    <property type="term" value="P:GDP-mannose biosynthetic process"/>
    <property type="evidence" value="ECO:0007669"/>
    <property type="project" value="TreeGrafter"/>
</dbReference>
<keyword evidence="3" id="KW-0413">Isomerase</keyword>
<evidence type="ECO:0000313" key="4">
    <source>
        <dbReference type="Proteomes" id="UP000001299"/>
    </source>
</evidence>
<dbReference type="EC" id="2.7.7.22" evidence="3"/>
<keyword evidence="4" id="KW-1185">Reference proteome</keyword>
<dbReference type="InterPro" id="IPR051161">
    <property type="entry name" value="Mannose-6P_isomerase_type2"/>
</dbReference>
<dbReference type="Proteomes" id="UP000001299">
    <property type="component" value="Chromosome 1"/>
</dbReference>
<dbReference type="InterPro" id="IPR014710">
    <property type="entry name" value="RmlC-like_jellyroll"/>
</dbReference>
<keyword evidence="3" id="KW-0548">Nucleotidyltransferase</keyword>
<dbReference type="GO" id="GO:0004475">
    <property type="term" value="F:mannose-1-phosphate guanylyltransferase (GTP) activity"/>
    <property type="evidence" value="ECO:0007669"/>
    <property type="project" value="TreeGrafter"/>
</dbReference>
<dbReference type="SUPFAM" id="SSF51182">
    <property type="entry name" value="RmlC-like cupins"/>
    <property type="match status" value="1"/>
</dbReference>
<dbReference type="eggNOG" id="COG0836">
    <property type="taxonomic scope" value="Bacteria"/>
</dbReference>
<dbReference type="PANTHER" id="PTHR46390">
    <property type="entry name" value="MANNOSE-1-PHOSPHATE GUANYLYLTRANSFERASE"/>
    <property type="match status" value="1"/>
</dbReference>
<feature type="domain" description="Mannose-6-phosphate isomerase type II C-terminal" evidence="2">
    <location>
        <begin position="342"/>
        <end position="440"/>
    </location>
</feature>
<dbReference type="eggNOG" id="COG0662">
    <property type="taxonomic scope" value="Bacteria"/>
</dbReference>
<dbReference type="InterPro" id="IPR029044">
    <property type="entry name" value="Nucleotide-diphossugar_trans"/>
</dbReference>
<dbReference type="GO" id="GO:0008928">
    <property type="term" value="F:mannose-1-phosphate guanylyltransferase (GDP) activity"/>
    <property type="evidence" value="ECO:0007669"/>
    <property type="project" value="UniProtKB-EC"/>
</dbReference>
<accession>E0RW34</accession>
<dbReference type="STRING" id="515622.bpr_I0150"/>
<dbReference type="SUPFAM" id="SSF53448">
    <property type="entry name" value="Nucleotide-diphospho-sugar transferases"/>
    <property type="match status" value="1"/>
</dbReference>
<dbReference type="KEGG" id="bpb:bpr_I0150"/>
<dbReference type="EMBL" id="CP001810">
    <property type="protein sequence ID" value="ADL32900.1"/>
    <property type="molecule type" value="Genomic_DNA"/>
</dbReference>
<dbReference type="Pfam" id="PF00483">
    <property type="entry name" value="NTP_transferase"/>
    <property type="match status" value="1"/>
</dbReference>
<dbReference type="GO" id="GO:0016853">
    <property type="term" value="F:isomerase activity"/>
    <property type="evidence" value="ECO:0007669"/>
    <property type="project" value="UniProtKB-KW"/>
</dbReference>
<sequence>MWKDLYMNTILLSGGSGKRLWPLSNDIRSKQFIKIFRTNNGIYESMLQRMYTGLKNADNGCDITIATSKNQVSTIHNQLEEGYSLSVEPFRKNTFPAIVLAANYLHEIKRISMDESVVVCPIDSYVEDDFFKSIKELYRHVGLSESKILIMGVTPTYPSEKYGYVIPVDKAQFSEVTAFAEKPDKECAQQFIDKGALWNCGVFAFKLGYLIDKSHELLDYTGYSDLLDKYASLDSISFDNAILEKEKMIEVMKYEGKWKDLGTWNTLTEEMDDSILGKGVIADSCQNVHLVNSLDIPVLCMGVKNVVISASPEGILVSDKKESSYLKKYVESFDNTIKFTEKSWGTYRVIDIEPSSMTVRATLKKGHGMSYHAHANRDESWNITSGSGVVVIDGVEKAVEAGDVVVIRAGYKHTIKALTDMELIEVQFGTNIDVKDKVKYDLTNDFESCSRYDDSI</sequence>
<evidence type="ECO:0000259" key="2">
    <source>
        <dbReference type="Pfam" id="PF01050"/>
    </source>
</evidence>
<dbReference type="AlphaFoldDB" id="E0RW34"/>
<organism evidence="3 4">
    <name type="scientific">Butyrivibrio proteoclasticus (strain ATCC 51982 / DSM 14932 / B316)</name>
    <name type="common">Clostridium proteoclasticum</name>
    <dbReference type="NCBI Taxonomy" id="515622"/>
    <lineage>
        <taxon>Bacteria</taxon>
        <taxon>Bacillati</taxon>
        <taxon>Bacillota</taxon>
        <taxon>Clostridia</taxon>
        <taxon>Lachnospirales</taxon>
        <taxon>Lachnospiraceae</taxon>
        <taxon>Butyrivibrio</taxon>
    </lineage>
</organism>
<dbReference type="InterPro" id="IPR001538">
    <property type="entry name" value="Man6P_isomerase-2_C"/>
</dbReference>
<proteinExistence type="predicted"/>
<evidence type="ECO:0000259" key="1">
    <source>
        <dbReference type="Pfam" id="PF00483"/>
    </source>
</evidence>
<dbReference type="PANTHER" id="PTHR46390:SF1">
    <property type="entry name" value="MANNOSE-1-PHOSPHATE GUANYLYLTRANSFERASE"/>
    <property type="match status" value="1"/>
</dbReference>
<dbReference type="Gene3D" id="2.60.120.10">
    <property type="entry name" value="Jelly Rolls"/>
    <property type="match status" value="1"/>
</dbReference>
<dbReference type="Pfam" id="PF01050">
    <property type="entry name" value="MannoseP_isomer"/>
    <property type="match status" value="1"/>
</dbReference>
<keyword evidence="3" id="KW-0808">Transferase</keyword>
<dbReference type="CDD" id="cd02213">
    <property type="entry name" value="cupin_PMI_typeII_C"/>
    <property type="match status" value="1"/>
</dbReference>
<name>E0RW34_BUTPB</name>
<dbReference type="Gene3D" id="3.90.550.10">
    <property type="entry name" value="Spore Coat Polysaccharide Biosynthesis Protein SpsA, Chain A"/>
    <property type="match status" value="1"/>
</dbReference>
<feature type="domain" description="Nucleotidyl transferase" evidence="1">
    <location>
        <begin position="9"/>
        <end position="272"/>
    </location>
</feature>
<evidence type="ECO:0000313" key="3">
    <source>
        <dbReference type="EMBL" id="ADL32900.1"/>
    </source>
</evidence>
<reference evidence="3 4" key="1">
    <citation type="journal article" date="2010" name="PLoS ONE">
        <title>The glycobiome of the rumen bacterium Butyrivibrio proteoclasticus B316(T) highlights adaptation to a polysaccharide-rich environment.</title>
        <authorList>
            <person name="Kelly W.J."/>
            <person name="Leahy S.C."/>
            <person name="Altermann E."/>
            <person name="Yeoman C.J."/>
            <person name="Dunne J.C."/>
            <person name="Kong Z."/>
            <person name="Pacheco D.M."/>
            <person name="Li D."/>
            <person name="Noel S.J."/>
            <person name="Moon C.D."/>
            <person name="Cookson A.L."/>
            <person name="Attwood G.T."/>
        </authorList>
    </citation>
    <scope>NUCLEOTIDE SEQUENCE [LARGE SCALE GENOMIC DNA]</scope>
    <source>
        <strain evidence="4">ATCC 51982 / DSM 14932 / B316</strain>
    </source>
</reference>
<dbReference type="InterPro" id="IPR005835">
    <property type="entry name" value="NTP_transferase_dom"/>
</dbReference>